<dbReference type="Proteomes" id="UP000054477">
    <property type="component" value="Unassembled WGS sequence"/>
</dbReference>
<feature type="chain" id="PRO_5002222461" description="ABC transmembrane type-1 domain-containing protein" evidence="4">
    <location>
        <begin position="20"/>
        <end position="88"/>
    </location>
</feature>
<protein>
    <recommendedName>
        <fullName evidence="7">ABC transmembrane type-1 domain-containing protein</fullName>
    </recommendedName>
</protein>
<dbReference type="InterPro" id="IPR036640">
    <property type="entry name" value="ABC1_TM_sf"/>
</dbReference>
<reference evidence="6" key="2">
    <citation type="submission" date="2015-01" db="EMBL/GenBank/DDBJ databases">
        <title>Evolutionary Origins and Diversification of the Mycorrhizal Mutualists.</title>
        <authorList>
            <consortium name="DOE Joint Genome Institute"/>
            <consortium name="Mycorrhizal Genomics Consortium"/>
            <person name="Kohler A."/>
            <person name="Kuo A."/>
            <person name="Nagy L.G."/>
            <person name="Floudas D."/>
            <person name="Copeland A."/>
            <person name="Barry K.W."/>
            <person name="Cichocki N."/>
            <person name="Veneault-Fourrey C."/>
            <person name="LaButti K."/>
            <person name="Lindquist E.A."/>
            <person name="Lipzen A."/>
            <person name="Lundell T."/>
            <person name="Morin E."/>
            <person name="Murat C."/>
            <person name="Riley R."/>
            <person name="Ohm R."/>
            <person name="Sun H."/>
            <person name="Tunlid A."/>
            <person name="Henrissat B."/>
            <person name="Grigoriev I.V."/>
            <person name="Hibbett D.S."/>
            <person name="Martin F."/>
        </authorList>
    </citation>
    <scope>NUCLEOTIDE SEQUENCE [LARGE SCALE GENOMIC DNA]</scope>
    <source>
        <strain evidence="6">LaAM-08-1</strain>
    </source>
</reference>
<dbReference type="EMBL" id="KN839661">
    <property type="protein sequence ID" value="KIJ89503.1"/>
    <property type="molecule type" value="Genomic_DNA"/>
</dbReference>
<organism evidence="5 6">
    <name type="scientific">Laccaria amethystina LaAM-08-1</name>
    <dbReference type="NCBI Taxonomy" id="1095629"/>
    <lineage>
        <taxon>Eukaryota</taxon>
        <taxon>Fungi</taxon>
        <taxon>Dikarya</taxon>
        <taxon>Basidiomycota</taxon>
        <taxon>Agaricomycotina</taxon>
        <taxon>Agaricomycetes</taxon>
        <taxon>Agaricomycetidae</taxon>
        <taxon>Agaricales</taxon>
        <taxon>Agaricineae</taxon>
        <taxon>Hydnangiaceae</taxon>
        <taxon>Laccaria</taxon>
    </lineage>
</organism>
<name>A0A0C9WPM8_9AGAR</name>
<evidence type="ECO:0008006" key="7">
    <source>
        <dbReference type="Google" id="ProtNLM"/>
    </source>
</evidence>
<dbReference type="Gene3D" id="1.20.1560.10">
    <property type="entry name" value="ABC transporter type 1, transmembrane domain"/>
    <property type="match status" value="1"/>
</dbReference>
<evidence type="ECO:0000256" key="4">
    <source>
        <dbReference type="SAM" id="SignalP"/>
    </source>
</evidence>
<accession>A0A0C9WPM8</accession>
<evidence type="ECO:0000256" key="2">
    <source>
        <dbReference type="ARBA" id="ARBA00022989"/>
    </source>
</evidence>
<proteinExistence type="predicted"/>
<evidence type="ECO:0000256" key="3">
    <source>
        <dbReference type="ARBA" id="ARBA00023136"/>
    </source>
</evidence>
<evidence type="ECO:0000313" key="6">
    <source>
        <dbReference type="Proteomes" id="UP000054477"/>
    </source>
</evidence>
<keyword evidence="4" id="KW-0732">Signal</keyword>
<feature type="signal peptide" evidence="4">
    <location>
        <begin position="1"/>
        <end position="19"/>
    </location>
</feature>
<sequence>MTPIFSFLLSHLLFKVSIGAQDISTINKFSGTVIGIAALLGAKYLIMETCGMSWVTRIRYTALYNVIVQDKKWFDRPRTQRVGWRTCW</sequence>
<dbReference type="GO" id="GO:0016020">
    <property type="term" value="C:membrane"/>
    <property type="evidence" value="ECO:0007669"/>
    <property type="project" value="InterPro"/>
</dbReference>
<dbReference type="HOGENOM" id="CLU_2469429_0_0_1"/>
<dbReference type="STRING" id="1095629.A0A0C9WPM8"/>
<gene>
    <name evidence="5" type="ORF">K443DRAFT_687256</name>
</gene>
<keyword evidence="2" id="KW-1133">Transmembrane helix</keyword>
<keyword evidence="3" id="KW-0472">Membrane</keyword>
<dbReference type="OrthoDB" id="6500128at2759"/>
<keyword evidence="1" id="KW-0812">Transmembrane</keyword>
<evidence type="ECO:0000256" key="1">
    <source>
        <dbReference type="ARBA" id="ARBA00022692"/>
    </source>
</evidence>
<reference evidence="5 6" key="1">
    <citation type="submission" date="2014-04" db="EMBL/GenBank/DDBJ databases">
        <authorList>
            <consortium name="DOE Joint Genome Institute"/>
            <person name="Kuo A."/>
            <person name="Kohler A."/>
            <person name="Nagy L.G."/>
            <person name="Floudas D."/>
            <person name="Copeland A."/>
            <person name="Barry K.W."/>
            <person name="Cichocki N."/>
            <person name="Veneault-Fourrey C."/>
            <person name="LaButti K."/>
            <person name="Lindquist E.A."/>
            <person name="Lipzen A."/>
            <person name="Lundell T."/>
            <person name="Morin E."/>
            <person name="Murat C."/>
            <person name="Sun H."/>
            <person name="Tunlid A."/>
            <person name="Henrissat B."/>
            <person name="Grigoriev I.V."/>
            <person name="Hibbett D.S."/>
            <person name="Martin F."/>
            <person name="Nordberg H.P."/>
            <person name="Cantor M.N."/>
            <person name="Hua S.X."/>
        </authorList>
    </citation>
    <scope>NUCLEOTIDE SEQUENCE [LARGE SCALE GENOMIC DNA]</scope>
    <source>
        <strain evidence="5 6">LaAM-08-1</strain>
    </source>
</reference>
<evidence type="ECO:0000313" key="5">
    <source>
        <dbReference type="EMBL" id="KIJ89503.1"/>
    </source>
</evidence>
<dbReference type="GO" id="GO:0005524">
    <property type="term" value="F:ATP binding"/>
    <property type="evidence" value="ECO:0007669"/>
    <property type="project" value="InterPro"/>
</dbReference>
<keyword evidence="6" id="KW-1185">Reference proteome</keyword>
<dbReference type="AlphaFoldDB" id="A0A0C9WPM8"/>